<sequence length="522" mass="56547">MSQSVGSGATRWQRRKRRLAKKKRELAAKTADTDVDVVGLAAMPREILDKITQSIECIQDMGAWSIATGLPTQGHHLHFIETENISTEAVLAAGAPLVIVDALLSSRQDKISLALVAASALGGHLDVYRHVARKNSRSAFAGSSDAVGSVLPTLIRRGLVAVANEIVTDCSPRMAIPRLLLPYHYRVEALKEALRGSHTALAGKLHGHADHHEWDSCLCYESVLPWIFESDLPVALATLRRIGCRRVKVKNHSLFARAIETGAVEVASQLAGKCPTQSEPLVPAAGSVLTAASKGHVDVIAWLYRERRYNVPVEVLGAAARQGHLHIIQWAARAQYGRPIASWNARYIAYAAVEGYHPETIIGWLLTRPIDRRDISVGVAKAALARHGVVVPLLLHKSGIAPFGTWDALEMVVERGSTYSAYIVVSNGGRCSLAALARCLTRSDPDMIALLAERYTHGEIQTVLDSGLVGMCSWAPIAWLVDNVTGLCVRDARDIFMASLSMGPYPCACACATCHRSVSVRK</sequence>
<dbReference type="GeneID" id="36841577"/>
<dbReference type="InterPro" id="IPR052050">
    <property type="entry name" value="SecEffector_AnkRepeat"/>
</dbReference>
<accession>A0A2U7UFD8</accession>
<dbReference type="PANTHER" id="PTHR46586:SF3">
    <property type="entry name" value="ANKYRIN REPEAT-CONTAINING PROTEIN"/>
    <property type="match status" value="1"/>
</dbReference>
<dbReference type="RefSeq" id="YP_009481118.1">
    <property type="nucleotide sequence ID" value="NC_037665.1"/>
</dbReference>
<dbReference type="KEGG" id="vg:36841577"/>
<dbReference type="Proteomes" id="UP000249758">
    <property type="component" value="Segment"/>
</dbReference>
<proteinExistence type="predicted"/>
<evidence type="ECO:0008006" key="2">
    <source>
        <dbReference type="Google" id="ProtNLM"/>
    </source>
</evidence>
<dbReference type="EMBL" id="MG011691">
    <property type="protein sequence ID" value="AVK77122.1"/>
    <property type="molecule type" value="Genomic_DNA"/>
</dbReference>
<dbReference type="SUPFAM" id="SSF140860">
    <property type="entry name" value="Pseudo ankyrin repeat-like"/>
    <property type="match status" value="1"/>
</dbReference>
<evidence type="ECO:0000313" key="1">
    <source>
        <dbReference type="EMBL" id="AVK77122.1"/>
    </source>
</evidence>
<gene>
    <name evidence="1" type="ORF">pmac_cds_434</name>
</gene>
<protein>
    <recommendedName>
        <fullName evidence="2">Ankyrin repeat domain containing protein</fullName>
    </recommendedName>
</protein>
<organism evidence="1">
    <name type="scientific">Pandoravirus macleodensis</name>
    <dbReference type="NCBI Taxonomy" id="2107707"/>
    <lineage>
        <taxon>Viruses</taxon>
        <taxon>Pandoravirus</taxon>
    </lineage>
</organism>
<name>A0A2U7UFD8_9VIRU</name>
<dbReference type="PANTHER" id="PTHR46586">
    <property type="entry name" value="ANKYRIN REPEAT-CONTAINING PROTEIN"/>
    <property type="match status" value="1"/>
</dbReference>
<reference evidence="1" key="1">
    <citation type="journal article" date="2018" name="Nat. Commun.">
        <title>Diversity and evolution of the emerging Pandoraviridae family.</title>
        <authorList>
            <person name="Legendre M."/>
            <person name="Fabre E."/>
            <person name="Poirot O."/>
            <person name="Jeudy S."/>
            <person name="Lartigue A."/>
            <person name="Alempic J.M."/>
            <person name="Beucher L."/>
            <person name="Philippe N."/>
            <person name="Bertaux L."/>
            <person name="Christo-Foroux E."/>
            <person name="Labadie K."/>
            <person name="Coute Y."/>
            <person name="Abergel C."/>
            <person name="Claverie J.M."/>
        </authorList>
    </citation>
    <scope>NUCLEOTIDE SEQUENCE [LARGE SCALE GENOMIC DNA]</scope>
    <source>
        <strain evidence="1">Macleodensis</strain>
    </source>
</reference>